<dbReference type="GO" id="GO:0009691">
    <property type="term" value="P:cytokinin biosynthetic process"/>
    <property type="evidence" value="ECO:0007669"/>
    <property type="project" value="UniProtKB-KW"/>
</dbReference>
<keyword evidence="5" id="KW-0539">Nucleus</keyword>
<feature type="region of interest" description="Disordered" evidence="7">
    <location>
        <begin position="125"/>
        <end position="144"/>
    </location>
</feature>
<evidence type="ECO:0000256" key="4">
    <source>
        <dbReference type="ARBA" id="ARBA00022864"/>
    </source>
</evidence>
<proteinExistence type="inferred from homology"/>
<dbReference type="GO" id="GO:0005737">
    <property type="term" value="C:cytoplasm"/>
    <property type="evidence" value="ECO:0007669"/>
    <property type="project" value="UniProtKB-SubCell"/>
</dbReference>
<comment type="similarity">
    <text evidence="6">Belongs to the SOFL plant protein family.</text>
</comment>
<dbReference type="AlphaFoldDB" id="A0A161ZWR1"/>
<evidence type="ECO:0000256" key="5">
    <source>
        <dbReference type="ARBA" id="ARBA00023242"/>
    </source>
</evidence>
<dbReference type="STRING" id="79200.A0A161ZWR1"/>
<dbReference type="PANTHER" id="PTHR33347:SF34">
    <property type="entry name" value="PROTEIN SOB FIVE-LIKE 6"/>
    <property type="match status" value="1"/>
</dbReference>
<evidence type="ECO:0000256" key="1">
    <source>
        <dbReference type="ARBA" id="ARBA00004496"/>
    </source>
</evidence>
<comment type="caution">
    <text evidence="8">The sequence shown here is derived from an EMBL/GenBank/DDBJ whole genome shotgun (WGS) entry which is preliminary data.</text>
</comment>
<protein>
    <submittedName>
        <fullName evidence="8">Uncharacterized protein</fullName>
    </submittedName>
</protein>
<evidence type="ECO:0000256" key="3">
    <source>
        <dbReference type="ARBA" id="ARBA00022712"/>
    </source>
</evidence>
<sequence length="195" mass="21342">MNNNNNNMSTSECSSGCESGWTTYLDHSSVSAYQYDKTHWRSLGFNVDQETEDLSMVSDASSGPRYLYDEDQSSAYFSASGSGFVFKQQQGTKKPKNKMKGMVMKNEDAFLDDTASSHVFKNNSSHSINQETNQDNSATQHKGKSALKKGFGFLKSSVSGKAASQKSGEEMAIRNCIDGVSSVSAAATQEREKMQ</sequence>
<dbReference type="OMA" id="CNSGCES"/>
<keyword evidence="3" id="KW-0203">Cytokinin biosynthesis</keyword>
<reference evidence="8" key="1">
    <citation type="journal article" date="2016" name="Nat. Genet.">
        <title>A high-quality carrot genome assembly provides new insights into carotenoid accumulation and asterid genome evolution.</title>
        <authorList>
            <person name="Iorizzo M."/>
            <person name="Ellison S."/>
            <person name="Senalik D."/>
            <person name="Zeng P."/>
            <person name="Satapoomin P."/>
            <person name="Huang J."/>
            <person name="Bowman M."/>
            <person name="Iovene M."/>
            <person name="Sanseverino W."/>
            <person name="Cavagnaro P."/>
            <person name="Yildiz M."/>
            <person name="Macko-Podgorni A."/>
            <person name="Moranska E."/>
            <person name="Grzebelus E."/>
            <person name="Grzebelus D."/>
            <person name="Ashrafi H."/>
            <person name="Zheng Z."/>
            <person name="Cheng S."/>
            <person name="Spooner D."/>
            <person name="Van Deynze A."/>
            <person name="Simon P."/>
        </authorList>
    </citation>
    <scope>NUCLEOTIDE SEQUENCE [LARGE SCALE GENOMIC DNA]</scope>
    <source>
        <tissue evidence="8">Leaf</tissue>
    </source>
</reference>
<gene>
    <name evidence="8" type="ORF">DCAR_020053</name>
</gene>
<dbReference type="Gramene" id="KZM92582">
    <property type="protein sequence ID" value="KZM92582"/>
    <property type="gene ID" value="DCAR_020053"/>
</dbReference>
<keyword evidence="2" id="KW-0963">Cytoplasm</keyword>
<dbReference type="EMBL" id="LNRQ01000006">
    <property type="protein sequence ID" value="KZM92582.1"/>
    <property type="molecule type" value="Genomic_DNA"/>
</dbReference>
<evidence type="ECO:0000313" key="8">
    <source>
        <dbReference type="EMBL" id="KZM92582.1"/>
    </source>
</evidence>
<feature type="compositionally biased region" description="Polar residues" evidence="7">
    <location>
        <begin position="125"/>
        <end position="140"/>
    </location>
</feature>
<organism evidence="8">
    <name type="scientific">Daucus carota subsp. sativus</name>
    <name type="common">Carrot</name>
    <dbReference type="NCBI Taxonomy" id="79200"/>
    <lineage>
        <taxon>Eukaryota</taxon>
        <taxon>Viridiplantae</taxon>
        <taxon>Streptophyta</taxon>
        <taxon>Embryophyta</taxon>
        <taxon>Tracheophyta</taxon>
        <taxon>Spermatophyta</taxon>
        <taxon>Magnoliopsida</taxon>
        <taxon>eudicotyledons</taxon>
        <taxon>Gunneridae</taxon>
        <taxon>Pentapetalae</taxon>
        <taxon>asterids</taxon>
        <taxon>campanulids</taxon>
        <taxon>Apiales</taxon>
        <taxon>Apiaceae</taxon>
        <taxon>Apioideae</taxon>
        <taxon>Scandiceae</taxon>
        <taxon>Daucinae</taxon>
        <taxon>Daucus</taxon>
        <taxon>Daucus sect. Daucus</taxon>
    </lineage>
</organism>
<keyword evidence="4" id="KW-0932">Cytokinin signaling pathway</keyword>
<dbReference type="InterPro" id="IPR044670">
    <property type="entry name" value="SOFL"/>
</dbReference>
<dbReference type="PANTHER" id="PTHR33347">
    <property type="entry name" value="OSJNBA0091C07.3 PROTEIN"/>
    <property type="match status" value="1"/>
</dbReference>
<evidence type="ECO:0000256" key="6">
    <source>
        <dbReference type="ARBA" id="ARBA00024199"/>
    </source>
</evidence>
<comment type="subcellular location">
    <subcellularLocation>
        <location evidence="1">Cytoplasm</location>
    </subcellularLocation>
</comment>
<dbReference type="GO" id="GO:0009736">
    <property type="term" value="P:cytokinin-activated signaling pathway"/>
    <property type="evidence" value="ECO:0007669"/>
    <property type="project" value="UniProtKB-KW"/>
</dbReference>
<evidence type="ECO:0000256" key="2">
    <source>
        <dbReference type="ARBA" id="ARBA00022490"/>
    </source>
</evidence>
<accession>A0A161ZWR1</accession>
<evidence type="ECO:0000256" key="7">
    <source>
        <dbReference type="SAM" id="MobiDB-lite"/>
    </source>
</evidence>
<name>A0A161ZWR1_DAUCS</name>